<evidence type="ECO:0000256" key="6">
    <source>
        <dbReference type="ARBA" id="ARBA00023268"/>
    </source>
</evidence>
<dbReference type="InterPro" id="IPR014030">
    <property type="entry name" value="Ketoacyl_synth_N"/>
</dbReference>
<dbReference type="InterPro" id="IPR014043">
    <property type="entry name" value="Acyl_transferase_dom"/>
</dbReference>
<dbReference type="HOGENOM" id="CLU_000022_35_4_9"/>
<evidence type="ECO:0000313" key="10">
    <source>
        <dbReference type="Proteomes" id="UP000005850"/>
    </source>
</evidence>
<dbReference type="InterPro" id="IPR006162">
    <property type="entry name" value="Ppantetheine_attach_site"/>
</dbReference>
<keyword evidence="5" id="KW-0443">Lipid metabolism</keyword>
<dbReference type="Gene3D" id="3.40.366.10">
    <property type="entry name" value="Malonyl-Coenzyme A Acyl Carrier Protein, domain 2"/>
    <property type="match status" value="1"/>
</dbReference>
<dbReference type="InterPro" id="IPR018201">
    <property type="entry name" value="Ketoacyl_synth_AS"/>
</dbReference>
<dbReference type="InterPro" id="IPR013968">
    <property type="entry name" value="PKS_KR"/>
</dbReference>
<dbReference type="Pfam" id="PF21394">
    <property type="entry name" value="Beta-ketacyl_N"/>
    <property type="match status" value="1"/>
</dbReference>
<dbReference type="PANTHER" id="PTHR43775">
    <property type="entry name" value="FATTY ACID SYNTHASE"/>
    <property type="match status" value="1"/>
</dbReference>
<dbReference type="PANTHER" id="PTHR43775:SF51">
    <property type="entry name" value="INACTIVE PHENOLPHTHIOCEROL SYNTHESIS POLYKETIDE SYNTHASE TYPE I PKS1-RELATED"/>
    <property type="match status" value="1"/>
</dbReference>
<dbReference type="EMBL" id="CP007806">
    <property type="protein sequence ID" value="AIG26668.1"/>
    <property type="molecule type" value="Genomic_DNA"/>
</dbReference>
<feature type="domain" description="Carrier" evidence="7">
    <location>
        <begin position="1446"/>
        <end position="1521"/>
    </location>
</feature>
<keyword evidence="10" id="KW-1185">Reference proteome</keyword>
<dbReference type="Pfam" id="PF00698">
    <property type="entry name" value="Acyl_transf_1"/>
    <property type="match status" value="1"/>
</dbReference>
<accession>A0A075R686</accession>
<keyword evidence="1" id="KW-0596">Phosphopantetheine</keyword>
<evidence type="ECO:0000256" key="3">
    <source>
        <dbReference type="ARBA" id="ARBA00022679"/>
    </source>
</evidence>
<dbReference type="SMART" id="SM00825">
    <property type="entry name" value="PKS_KS"/>
    <property type="match status" value="1"/>
</dbReference>
<dbReference type="Gene3D" id="3.40.47.10">
    <property type="match status" value="1"/>
</dbReference>
<dbReference type="SMART" id="SM00827">
    <property type="entry name" value="PKS_AT"/>
    <property type="match status" value="1"/>
</dbReference>
<dbReference type="InterPro" id="IPR009081">
    <property type="entry name" value="PP-bd_ACP"/>
</dbReference>
<dbReference type="RefSeq" id="WP_003337575.1">
    <property type="nucleotide sequence ID" value="NZ_CP007806.1"/>
</dbReference>
<dbReference type="GO" id="GO:0031177">
    <property type="term" value="F:phosphopantetheine binding"/>
    <property type="evidence" value="ECO:0007669"/>
    <property type="project" value="InterPro"/>
</dbReference>
<dbReference type="PROSITE" id="PS00606">
    <property type="entry name" value="KS3_1"/>
    <property type="match status" value="1"/>
</dbReference>
<dbReference type="Pfam" id="PF02801">
    <property type="entry name" value="Ketoacyl-synt_C"/>
    <property type="match status" value="1"/>
</dbReference>
<evidence type="ECO:0000256" key="1">
    <source>
        <dbReference type="ARBA" id="ARBA00022450"/>
    </source>
</evidence>
<dbReference type="eggNOG" id="COG3321">
    <property type="taxonomic scope" value="Bacteria"/>
</dbReference>
<dbReference type="Gene3D" id="3.40.50.720">
    <property type="entry name" value="NAD(P)-binding Rossmann-like Domain"/>
    <property type="match status" value="1"/>
</dbReference>
<evidence type="ECO:0000256" key="2">
    <source>
        <dbReference type="ARBA" id="ARBA00022553"/>
    </source>
</evidence>
<dbReference type="CDD" id="cd00833">
    <property type="entry name" value="PKS"/>
    <property type="match status" value="1"/>
</dbReference>
<dbReference type="PROSITE" id="PS52004">
    <property type="entry name" value="KS3_2"/>
    <property type="match status" value="1"/>
</dbReference>
<dbReference type="Gene3D" id="1.10.1200.10">
    <property type="entry name" value="ACP-like"/>
    <property type="match status" value="1"/>
</dbReference>
<dbReference type="Gene3D" id="3.30.70.250">
    <property type="entry name" value="Malonyl-CoA ACP transacylase, ACP-binding"/>
    <property type="match status" value="1"/>
</dbReference>
<dbReference type="SUPFAM" id="SSF52151">
    <property type="entry name" value="FabD/lysophospholipase-like"/>
    <property type="match status" value="1"/>
</dbReference>
<sequence length="1553" mass="174022">MHELISEDMQSSIAIIGMSGRFPGASNIEEFWQNLRQGKESIHFFEPKNEKKIPAMGILENRAEFDAAFFEMTPREAEITDPQQRLFLETAYEALEHAGYDPEKYSGRIGVYAGSGQSGYLAHVHSHPAIVDSLGSFQIMLGTQPDFLSTRVSYKLDLKGPSIAVQTACSSSLVSVHMACQSLLTYECDMALAGGVSVKADQSNDLELQEGSILSPDGHCRAFDSNAQGTVIGNGVGVVLLKRLVDALADNDHILAVVRGTAINNDGKQKVGFTAPSITHQAEVIKEALSIADMNPETISYIEAHGTGTTLGDPIEIAALTEAYREHTSKTGYCAIGSVKTNIGHLDNASGVTGLIKTVLALSHKQIPPSLHFVEANRQIDFEQSPFYVNTQLTEWKTGDYPRRAGVSSFGIGGTNAHVILEEAPVSAKREAVSPSEWNVLPLSAKTPTALMQAKENLAEFFDKNPEVNLGDVAYTLQAGRKEFSHRSAVIAREATSAKMLFQNEFIPFAHYQGTSKELIVEGKVVQSPSVVFMFSGQGSQYVNMGRELYETEKIFRETIDYCALQVTKHIGMDIRELMYPAKELEEQAKEQLQETIYAQPALFIIEYAIAKLLESWGVRPHAMIGHSIGEYVAACLSSVLSLEEALSLVSTRGVLMQKMEKGAMLAVSLGDLQVRELLQEHGGELSIAAVNSPISTVIAGTYADICSLEKVMEEKGITSKRLITSHAYHSMMMEPMLEEFYEALQQKTFHEPLIPYISNLTGEKITASQATDPLYWQKHLRETVHFSTGVRTLMEEPNCIFMEVGPGQSLVSLVRQHRETHQAEQAVTITTLPSAKKEHSDVASLRLAVAGLWCHGVEMDQSALGNHENARRVHLPTYPFERKTYFLEKKENPISNHVDALDRKRREMADWFYIPVWNQSSTAYSIEDAENVTTNQRWLIFQDKQGLGKQVGGYAERLGLEVVTVVPGQTFSKIDEKVFTIDIMSEESYQELFKTLDMDNLLPDKIIHMWSIQHTDEQESEQGDELLEHYGLYSMLYIAKQLGIYAFQQKMEIIALSNNLQEISNEEIHMPVRSTILGPLRVIAQEYPQIKTRYIDVQLTDILPKKSDRLLKKVLDEILSTTSDFMVAIRGTHRFVQKFEQTRLPEKKSHTNSPSFRDKGIYLITGATQEIGLSVSEEIANAVKASLILIGDPDFPAMEQWDSYLQAHDAEDEIASKIKRIRLLQQNCEQVRYHSAHLTDEEEMRQVIRSAEDSVGRITGIVYAAERFSSGFIPLKSKDSCYQNIAQQVYGPLVLEKLIDHMNIEFMLLFSRTFSLTGGVGQMDNCVANVFLDTFARYQTAKGIPTIAINWGMWKNDNWIRSQTGMPLEMQLHMEQLQEQYGITAKEGTHVMNRILTSDYSQVIVSTQDIHSAIHEFNQYDTLQSSTHSHRANDHRKQAADTYVAPRDETERKIADIWQDLFGIPAISTKANFFELGGNSLLSIQLVTRLRNTFYNDIPMDILFQSPTIVELAQAITMSQIGQEEMDEIERMLSEIEKMSPEELSLKLVNEV</sequence>
<dbReference type="STRING" id="1042163.BRLA_c023470"/>
<dbReference type="InterPro" id="IPR020806">
    <property type="entry name" value="PKS_PP-bd"/>
</dbReference>
<evidence type="ECO:0000256" key="4">
    <source>
        <dbReference type="ARBA" id="ARBA00022832"/>
    </source>
</evidence>
<dbReference type="PROSITE" id="PS00012">
    <property type="entry name" value="PHOSPHOPANTETHEINE"/>
    <property type="match status" value="1"/>
</dbReference>
<dbReference type="SUPFAM" id="SSF53901">
    <property type="entry name" value="Thiolase-like"/>
    <property type="match status" value="1"/>
</dbReference>
<evidence type="ECO:0000259" key="8">
    <source>
        <dbReference type="PROSITE" id="PS52004"/>
    </source>
</evidence>
<keyword evidence="3" id="KW-0808">Transferase</keyword>
<dbReference type="GO" id="GO:0006633">
    <property type="term" value="P:fatty acid biosynthetic process"/>
    <property type="evidence" value="ECO:0007669"/>
    <property type="project" value="InterPro"/>
</dbReference>
<dbReference type="InterPro" id="IPR014031">
    <property type="entry name" value="Ketoacyl_synth_C"/>
</dbReference>
<dbReference type="SMART" id="SM00822">
    <property type="entry name" value="PKS_KR"/>
    <property type="match status" value="1"/>
</dbReference>
<proteinExistence type="predicted"/>
<dbReference type="InterPro" id="IPR016035">
    <property type="entry name" value="Acyl_Trfase/lysoPLipase"/>
</dbReference>
<organism evidence="9 10">
    <name type="scientific">Brevibacillus laterosporus LMG 15441</name>
    <dbReference type="NCBI Taxonomy" id="1042163"/>
    <lineage>
        <taxon>Bacteria</taxon>
        <taxon>Bacillati</taxon>
        <taxon>Bacillota</taxon>
        <taxon>Bacilli</taxon>
        <taxon>Bacillales</taxon>
        <taxon>Paenibacillaceae</taxon>
        <taxon>Brevibacillus</taxon>
    </lineage>
</organism>
<dbReference type="Gene3D" id="3.30.70.3290">
    <property type="match status" value="1"/>
</dbReference>
<dbReference type="InterPro" id="IPR016036">
    <property type="entry name" value="Malonyl_transacylase_ACP-bd"/>
</dbReference>
<dbReference type="InterPro" id="IPR036291">
    <property type="entry name" value="NAD(P)-bd_dom_sf"/>
</dbReference>
<dbReference type="InterPro" id="IPR001227">
    <property type="entry name" value="Ac_transferase_dom_sf"/>
</dbReference>
<dbReference type="InterPro" id="IPR016039">
    <property type="entry name" value="Thiolase-like"/>
</dbReference>
<dbReference type="Proteomes" id="UP000005850">
    <property type="component" value="Chromosome"/>
</dbReference>
<dbReference type="InterPro" id="IPR057326">
    <property type="entry name" value="KR_dom"/>
</dbReference>
<dbReference type="InterPro" id="IPR050091">
    <property type="entry name" value="PKS_NRPS_Biosynth_Enz"/>
</dbReference>
<dbReference type="InterPro" id="IPR020841">
    <property type="entry name" value="PKS_Beta-ketoAc_synthase_dom"/>
</dbReference>
<dbReference type="Pfam" id="PF00550">
    <property type="entry name" value="PP-binding"/>
    <property type="match status" value="1"/>
</dbReference>
<evidence type="ECO:0000259" key="7">
    <source>
        <dbReference type="PROSITE" id="PS50075"/>
    </source>
</evidence>
<evidence type="ECO:0000256" key="5">
    <source>
        <dbReference type="ARBA" id="ARBA00023098"/>
    </source>
</evidence>
<dbReference type="KEGG" id="blr:BRLA_c023470"/>
<gene>
    <name evidence="9" type="ORF">BRLA_c023470</name>
</gene>
<dbReference type="Pfam" id="PF08659">
    <property type="entry name" value="KR"/>
    <property type="match status" value="1"/>
</dbReference>
<keyword evidence="6" id="KW-0511">Multifunctional enzyme</keyword>
<keyword evidence="4" id="KW-0276">Fatty acid metabolism</keyword>
<dbReference type="InterPro" id="IPR036736">
    <property type="entry name" value="ACP-like_sf"/>
</dbReference>
<dbReference type="SMART" id="SM00823">
    <property type="entry name" value="PKS_PP"/>
    <property type="match status" value="1"/>
</dbReference>
<protein>
    <submittedName>
        <fullName evidence="9">PKS domain-containing protein</fullName>
    </submittedName>
</protein>
<dbReference type="Pfam" id="PF00109">
    <property type="entry name" value="ketoacyl-synt"/>
    <property type="match status" value="1"/>
</dbReference>
<dbReference type="GO" id="GO:0004312">
    <property type="term" value="F:fatty acid synthase activity"/>
    <property type="evidence" value="ECO:0007669"/>
    <property type="project" value="TreeGrafter"/>
</dbReference>
<dbReference type="FunFam" id="3.40.47.10:FF:000042">
    <property type="entry name" value="Polyketide synthase Pks13"/>
    <property type="match status" value="1"/>
</dbReference>
<dbReference type="GO" id="GO:0004315">
    <property type="term" value="F:3-oxoacyl-[acyl-carrier-protein] synthase activity"/>
    <property type="evidence" value="ECO:0007669"/>
    <property type="project" value="InterPro"/>
</dbReference>
<dbReference type="SUPFAM" id="SSF47336">
    <property type="entry name" value="ACP-like"/>
    <property type="match status" value="1"/>
</dbReference>
<dbReference type="PROSITE" id="PS50075">
    <property type="entry name" value="CARRIER"/>
    <property type="match status" value="1"/>
</dbReference>
<dbReference type="InterPro" id="IPR049490">
    <property type="entry name" value="C883_1060-like_KR_N"/>
</dbReference>
<dbReference type="Pfam" id="PF22621">
    <property type="entry name" value="CurL-like_PKS_C"/>
    <property type="match status" value="1"/>
</dbReference>
<name>A0A075R686_BRELA</name>
<dbReference type="SUPFAM" id="SSF55048">
    <property type="entry name" value="Probable ACP-binding domain of malonyl-CoA ACP transacylase"/>
    <property type="match status" value="1"/>
</dbReference>
<reference evidence="9 10" key="1">
    <citation type="journal article" date="2011" name="J. Bacteriol.">
        <title>Genome sequence of Brevibacillus laterosporus LMG 15441, a pathogen of invertebrates.</title>
        <authorList>
            <person name="Djukic M."/>
            <person name="Poehlein A."/>
            <person name="Thurmer A."/>
            <person name="Daniel R."/>
        </authorList>
    </citation>
    <scope>NUCLEOTIDE SEQUENCE [LARGE SCALE GENOMIC DNA]</scope>
    <source>
        <strain evidence="9 10">LMG 15441</strain>
    </source>
</reference>
<keyword evidence="2" id="KW-0597">Phosphoprotein</keyword>
<feature type="domain" description="Ketosynthase family 3 (KS3)" evidence="8">
    <location>
        <begin position="10"/>
        <end position="423"/>
    </location>
</feature>
<dbReference type="SUPFAM" id="SSF51735">
    <property type="entry name" value="NAD(P)-binding Rossmann-fold domains"/>
    <property type="match status" value="2"/>
</dbReference>
<evidence type="ECO:0000313" key="9">
    <source>
        <dbReference type="EMBL" id="AIG26668.1"/>
    </source>
</evidence>